<dbReference type="InterPro" id="IPR051121">
    <property type="entry name" value="FAH"/>
</dbReference>
<name>A0A941EIL8_9ACTN</name>
<dbReference type="Gene3D" id="3.90.850.10">
    <property type="entry name" value="Fumarylacetoacetase-like, C-terminal domain"/>
    <property type="match status" value="1"/>
</dbReference>
<dbReference type="SUPFAM" id="SSF56529">
    <property type="entry name" value="FAH"/>
    <property type="match status" value="1"/>
</dbReference>
<reference evidence="4" key="1">
    <citation type="submission" date="2021-04" db="EMBL/GenBank/DDBJ databases">
        <title>Genome based classification of Actinospica acidithermotolerans sp. nov., an actinobacterium isolated from an Indonesian hot spring.</title>
        <authorList>
            <person name="Kusuma A.B."/>
            <person name="Putra K.E."/>
            <person name="Nafisah S."/>
            <person name="Loh J."/>
            <person name="Nouioui I."/>
            <person name="Goodfellow M."/>
        </authorList>
    </citation>
    <scope>NUCLEOTIDE SEQUENCE</scope>
    <source>
        <strain evidence="4">CSCA 57</strain>
    </source>
</reference>
<dbReference type="Pfam" id="PF01557">
    <property type="entry name" value="FAA_hydrolase"/>
    <property type="match status" value="1"/>
</dbReference>
<keyword evidence="4" id="KW-0378">Hydrolase</keyword>
<gene>
    <name evidence="4" type="ORF">KDL01_08110</name>
</gene>
<organism evidence="4 5">
    <name type="scientific">Actinospica durhamensis</name>
    <dbReference type="NCBI Taxonomy" id="1508375"/>
    <lineage>
        <taxon>Bacteria</taxon>
        <taxon>Bacillati</taxon>
        <taxon>Actinomycetota</taxon>
        <taxon>Actinomycetes</taxon>
        <taxon>Catenulisporales</taxon>
        <taxon>Actinospicaceae</taxon>
        <taxon>Actinospica</taxon>
    </lineage>
</organism>
<dbReference type="PANTHER" id="PTHR42796:SF7">
    <property type="entry name" value="2-DEHYDRO-3-DEOXY-D-ARABINONATE DEHYDRATASE"/>
    <property type="match status" value="1"/>
</dbReference>
<proteinExistence type="inferred from homology"/>
<dbReference type="EMBL" id="JAGSOG010000025">
    <property type="protein sequence ID" value="MBR7833225.1"/>
    <property type="molecule type" value="Genomic_DNA"/>
</dbReference>
<dbReference type="GO" id="GO:0046872">
    <property type="term" value="F:metal ion binding"/>
    <property type="evidence" value="ECO:0007669"/>
    <property type="project" value="UniProtKB-KW"/>
</dbReference>
<evidence type="ECO:0000313" key="5">
    <source>
        <dbReference type="Proteomes" id="UP000675781"/>
    </source>
</evidence>
<keyword evidence="5" id="KW-1185">Reference proteome</keyword>
<dbReference type="GO" id="GO:0016787">
    <property type="term" value="F:hydrolase activity"/>
    <property type="evidence" value="ECO:0007669"/>
    <property type="project" value="UniProtKB-KW"/>
</dbReference>
<evidence type="ECO:0000256" key="2">
    <source>
        <dbReference type="ARBA" id="ARBA00022723"/>
    </source>
</evidence>
<dbReference type="InterPro" id="IPR036663">
    <property type="entry name" value="Fumarylacetoacetase_C_sf"/>
</dbReference>
<dbReference type="Proteomes" id="UP000675781">
    <property type="component" value="Unassembled WGS sequence"/>
</dbReference>
<evidence type="ECO:0000256" key="1">
    <source>
        <dbReference type="ARBA" id="ARBA00010211"/>
    </source>
</evidence>
<comment type="caution">
    <text evidence="4">The sequence shown here is derived from an EMBL/GenBank/DDBJ whole genome shotgun (WGS) entry which is preliminary data.</text>
</comment>
<protein>
    <submittedName>
        <fullName evidence="4">Fumarylacetoacetate hydrolase family protein</fullName>
    </submittedName>
</protein>
<dbReference type="GO" id="GO:0044281">
    <property type="term" value="P:small molecule metabolic process"/>
    <property type="evidence" value="ECO:0007669"/>
    <property type="project" value="UniProtKB-ARBA"/>
</dbReference>
<dbReference type="RefSeq" id="WP_212527748.1">
    <property type="nucleotide sequence ID" value="NZ_JAGSOG010000025.1"/>
</dbReference>
<feature type="domain" description="Fumarylacetoacetase-like C-terminal" evidence="3">
    <location>
        <begin position="96"/>
        <end position="287"/>
    </location>
</feature>
<keyword evidence="2" id="KW-0479">Metal-binding</keyword>
<dbReference type="PANTHER" id="PTHR42796">
    <property type="entry name" value="FUMARYLACETOACETATE HYDROLASE DOMAIN-CONTAINING PROTEIN 2A-RELATED"/>
    <property type="match status" value="1"/>
</dbReference>
<comment type="similarity">
    <text evidence="1">Belongs to the FAH family.</text>
</comment>
<sequence length="298" mass="31904">MNLVRYVEDAGAGQAQVGLLDGDVVHRLPVPDMATLLQYPLSEMRRLVEEAAGGGGGGGTGSGRLLSDVALLAPIDGRTEVWGAGVTYLRSRSARVEESRHQLVYQDVYEAERPELFFKAPAWRVVTDGQPAGIRRDCDDSVAEPELALVLNRHAEIVGALVCNDVTARGIEAQNPIYLPQAKLYTGSCVLSPGIVPWWTIAEPEDLAVTMEIRRAGAVAFAGQARTSAMKRTYTELAQWLFRGDEYPDGAVLSTGTGIVPPLGEGLLPGDVVTVAIDQVGTLTNEMVEVGAVSVDHR</sequence>
<evidence type="ECO:0000259" key="3">
    <source>
        <dbReference type="Pfam" id="PF01557"/>
    </source>
</evidence>
<dbReference type="AlphaFoldDB" id="A0A941EIL8"/>
<evidence type="ECO:0000313" key="4">
    <source>
        <dbReference type="EMBL" id="MBR7833225.1"/>
    </source>
</evidence>
<dbReference type="InterPro" id="IPR011234">
    <property type="entry name" value="Fumarylacetoacetase-like_C"/>
</dbReference>
<accession>A0A941EIL8</accession>